<gene>
    <name evidence="1" type="ORF">ACFPZ3_05285</name>
</gene>
<reference evidence="2" key="1">
    <citation type="journal article" date="2019" name="Int. J. Syst. Evol. Microbiol.">
        <title>The Global Catalogue of Microorganisms (GCM) 10K type strain sequencing project: providing services to taxonomists for standard genome sequencing and annotation.</title>
        <authorList>
            <consortium name="The Broad Institute Genomics Platform"/>
            <consortium name="The Broad Institute Genome Sequencing Center for Infectious Disease"/>
            <person name="Wu L."/>
            <person name="Ma J."/>
        </authorList>
    </citation>
    <scope>NUCLEOTIDE SEQUENCE [LARGE SCALE GENOMIC DNA]</scope>
    <source>
        <strain evidence="2">CCUG 53903</strain>
    </source>
</reference>
<dbReference type="EMBL" id="JBHSPA010000007">
    <property type="protein sequence ID" value="MFC5823260.1"/>
    <property type="molecule type" value="Genomic_DNA"/>
</dbReference>
<proteinExistence type="predicted"/>
<dbReference type="Gene3D" id="1.50.10.10">
    <property type="match status" value="1"/>
</dbReference>
<dbReference type="Proteomes" id="UP001596058">
    <property type="component" value="Unassembled WGS sequence"/>
</dbReference>
<evidence type="ECO:0000313" key="2">
    <source>
        <dbReference type="Proteomes" id="UP001596058"/>
    </source>
</evidence>
<organism evidence="1 2">
    <name type="scientific">Nonomuraea insulae</name>
    <dbReference type="NCBI Taxonomy" id="1616787"/>
    <lineage>
        <taxon>Bacteria</taxon>
        <taxon>Bacillati</taxon>
        <taxon>Actinomycetota</taxon>
        <taxon>Actinomycetes</taxon>
        <taxon>Streptosporangiales</taxon>
        <taxon>Streptosporangiaceae</taxon>
        <taxon>Nonomuraea</taxon>
    </lineage>
</organism>
<comment type="caution">
    <text evidence="1">The sequence shown here is derived from an EMBL/GenBank/DDBJ whole genome shotgun (WGS) entry which is preliminary data.</text>
</comment>
<name>A0ABW1CEF2_9ACTN</name>
<keyword evidence="2" id="KW-1185">Reference proteome</keyword>
<accession>A0ABW1CEF2</accession>
<sequence length="127" mass="13510">MTTLDLETKTRPLFLDVAGDGLLVIVGGRGRRVGCGFAGCEAGIIDVITDPARVVVDRRKDGGYHTFGECWGWGTSVHAWSATPPKDLIWYVLGVTPAEPGYASVRIAPRPGGIDRPPAPSPPLTGW</sequence>
<dbReference type="Gene3D" id="2.60.420.10">
    <property type="entry name" value="Maltose phosphorylase, domain 3"/>
    <property type="match status" value="1"/>
</dbReference>
<evidence type="ECO:0000313" key="1">
    <source>
        <dbReference type="EMBL" id="MFC5823260.1"/>
    </source>
</evidence>
<protein>
    <submittedName>
        <fullName evidence="1">Uncharacterized protein</fullName>
    </submittedName>
</protein>
<dbReference type="RefSeq" id="WP_379512799.1">
    <property type="nucleotide sequence ID" value="NZ_JBHSPA010000007.1"/>
</dbReference>
<dbReference type="InterPro" id="IPR012341">
    <property type="entry name" value="6hp_glycosidase-like_sf"/>
</dbReference>